<dbReference type="AlphaFoldDB" id="A0A1I7W601"/>
<protein>
    <submittedName>
        <fullName evidence="3">Uncharacterized protein</fullName>
    </submittedName>
</protein>
<keyword evidence="1" id="KW-0812">Transmembrane</keyword>
<organism evidence="2 3">
    <name type="scientific">Heterorhabditis bacteriophora</name>
    <name type="common">Entomopathogenic nematode worm</name>
    <dbReference type="NCBI Taxonomy" id="37862"/>
    <lineage>
        <taxon>Eukaryota</taxon>
        <taxon>Metazoa</taxon>
        <taxon>Ecdysozoa</taxon>
        <taxon>Nematoda</taxon>
        <taxon>Chromadorea</taxon>
        <taxon>Rhabditida</taxon>
        <taxon>Rhabditina</taxon>
        <taxon>Rhabditomorpha</taxon>
        <taxon>Strongyloidea</taxon>
        <taxon>Heterorhabditidae</taxon>
        <taxon>Heterorhabditis</taxon>
    </lineage>
</organism>
<keyword evidence="2" id="KW-1185">Reference proteome</keyword>
<evidence type="ECO:0000313" key="3">
    <source>
        <dbReference type="WBParaSite" id="Hba_00035"/>
    </source>
</evidence>
<proteinExistence type="predicted"/>
<evidence type="ECO:0000256" key="1">
    <source>
        <dbReference type="SAM" id="Phobius"/>
    </source>
</evidence>
<keyword evidence="1" id="KW-1133">Transmembrane helix</keyword>
<sequence length="112" mass="12892">MGLVIFDSDTKSYSIVNKKKEYVEIIKLADQEIKQDKSIKDIKSIETSDNSQKIIKRPKTYKKKKKLSKENRECLNGIISGSGFKSILLYLIRLFLSPTSPIFIFFISLITL</sequence>
<evidence type="ECO:0000313" key="2">
    <source>
        <dbReference type="Proteomes" id="UP000095283"/>
    </source>
</evidence>
<name>A0A1I7W601_HETBA</name>
<keyword evidence="1" id="KW-0472">Membrane</keyword>
<dbReference type="WBParaSite" id="Hba_00035">
    <property type="protein sequence ID" value="Hba_00035"/>
    <property type="gene ID" value="Hba_00035"/>
</dbReference>
<reference evidence="3" key="1">
    <citation type="submission" date="2016-11" db="UniProtKB">
        <authorList>
            <consortium name="WormBaseParasite"/>
        </authorList>
    </citation>
    <scope>IDENTIFICATION</scope>
</reference>
<dbReference type="Proteomes" id="UP000095283">
    <property type="component" value="Unplaced"/>
</dbReference>
<accession>A0A1I7W601</accession>
<feature type="transmembrane region" description="Helical" evidence="1">
    <location>
        <begin position="87"/>
        <end position="110"/>
    </location>
</feature>